<evidence type="ECO:0000256" key="2">
    <source>
        <dbReference type="ARBA" id="ARBA00022475"/>
    </source>
</evidence>
<dbReference type="GO" id="GO:0006493">
    <property type="term" value="P:protein O-linked glycosylation"/>
    <property type="evidence" value="ECO:0007669"/>
    <property type="project" value="InterPro"/>
</dbReference>
<keyword evidence="4 10" id="KW-0808">Transferase</keyword>
<feature type="domain" description="ArnT-like N-terminal" evidence="9">
    <location>
        <begin position="16"/>
        <end position="233"/>
    </location>
</feature>
<comment type="subcellular location">
    <subcellularLocation>
        <location evidence="1">Cell membrane</location>
        <topology evidence="1">Multi-pass membrane protein</topology>
    </subcellularLocation>
</comment>
<protein>
    <submittedName>
        <fullName evidence="10">Putative glycosyltransferase</fullName>
    </submittedName>
</protein>
<accession>A0A1A8XMT5</accession>
<feature type="transmembrane region" description="Helical" evidence="8">
    <location>
        <begin position="265"/>
        <end position="282"/>
    </location>
</feature>
<feature type="transmembrane region" description="Helical" evidence="8">
    <location>
        <begin position="303"/>
        <end position="319"/>
    </location>
</feature>
<feature type="transmembrane region" description="Helical" evidence="8">
    <location>
        <begin position="325"/>
        <end position="342"/>
    </location>
</feature>
<evidence type="ECO:0000256" key="5">
    <source>
        <dbReference type="ARBA" id="ARBA00022692"/>
    </source>
</evidence>
<evidence type="ECO:0000256" key="7">
    <source>
        <dbReference type="ARBA" id="ARBA00023136"/>
    </source>
</evidence>
<evidence type="ECO:0000256" key="3">
    <source>
        <dbReference type="ARBA" id="ARBA00022676"/>
    </source>
</evidence>
<evidence type="ECO:0000256" key="1">
    <source>
        <dbReference type="ARBA" id="ARBA00004651"/>
    </source>
</evidence>
<dbReference type="EMBL" id="FLQY01000055">
    <property type="protein sequence ID" value="SBT05258.1"/>
    <property type="molecule type" value="Genomic_DNA"/>
</dbReference>
<organism evidence="10 11">
    <name type="scientific">Candidatus Propionivibrio aalborgensis</name>
    <dbReference type="NCBI Taxonomy" id="1860101"/>
    <lineage>
        <taxon>Bacteria</taxon>
        <taxon>Pseudomonadati</taxon>
        <taxon>Pseudomonadota</taxon>
        <taxon>Betaproteobacteria</taxon>
        <taxon>Rhodocyclales</taxon>
        <taxon>Rhodocyclaceae</taxon>
        <taxon>Propionivibrio</taxon>
    </lineage>
</organism>
<name>A0A1A8XMT5_9RHOO</name>
<evidence type="ECO:0000259" key="9">
    <source>
        <dbReference type="Pfam" id="PF02366"/>
    </source>
</evidence>
<feature type="transmembrane region" description="Helical" evidence="8">
    <location>
        <begin position="409"/>
        <end position="428"/>
    </location>
</feature>
<evidence type="ECO:0000256" key="6">
    <source>
        <dbReference type="ARBA" id="ARBA00022989"/>
    </source>
</evidence>
<dbReference type="InterPro" id="IPR050297">
    <property type="entry name" value="LipidA_mod_glycosyltrf_83"/>
</dbReference>
<dbReference type="GO" id="GO:0016763">
    <property type="term" value="F:pentosyltransferase activity"/>
    <property type="evidence" value="ECO:0007669"/>
    <property type="project" value="TreeGrafter"/>
</dbReference>
<dbReference type="GO" id="GO:0009103">
    <property type="term" value="P:lipopolysaccharide biosynthetic process"/>
    <property type="evidence" value="ECO:0007669"/>
    <property type="project" value="TreeGrafter"/>
</dbReference>
<reference evidence="10 11" key="1">
    <citation type="submission" date="2016-06" db="EMBL/GenBank/DDBJ databases">
        <authorList>
            <person name="Kjaerup R.B."/>
            <person name="Dalgaard T.S."/>
            <person name="Juul-Madsen H.R."/>
        </authorList>
    </citation>
    <scope>NUCLEOTIDE SEQUENCE [LARGE SCALE GENOMIC DNA]</scope>
    <source>
        <strain evidence="10">2</strain>
    </source>
</reference>
<dbReference type="AlphaFoldDB" id="A0A1A8XMT5"/>
<feature type="transmembrane region" description="Helical" evidence="8">
    <location>
        <begin position="171"/>
        <end position="200"/>
    </location>
</feature>
<dbReference type="RefSeq" id="WP_186410102.1">
    <property type="nucleotide sequence ID" value="NZ_FLQY01000055.1"/>
</dbReference>
<keyword evidence="11" id="KW-1185">Reference proteome</keyword>
<sequence length="506" mass="55615">MSIQKDVATKSERGMLLLALSILVLLTVVAIVSRPLTPIDETRYISVAWEMWLRGDLLVPFKNGAPYSHKPPLMMWLYQAGWAVFGVNEWWPRLVHPLVSAGNLLLMIGLSKRLWPDRPDIGGPAALILVSSLLWTIFSTSAMFDVILAFFTLLGMYGTLVAADGERRRGMVWLGVAIGLGVLAKGPVILLHVLPVAVLAPWWKPGLRRAHWYGGIFLAVLLGAGIALLWAIPAGMSGGEEYRKAIFWGQTANRMVESFAHRRPMWWYVPLLPVIFFPWFIWPGLWRTLRRFIGQDIDRGGRFCLAWMLPVFVAFSLISGKQPHYLIPIFPAFALLAARSLVAEERIKGLWMPTLAALSIGVAFLVMAKGGLGPKVGDQKMFTEMWPGLLMITAVVLLYLFGRHTANPIPALALLGAGVSALGQLALARPLYPAYDVRPIAIAIHEAQASGHVVAHLGEYHNQYRSLAGIEVIASQSYLGGAVALLAAQPALSVLSTQESIDSRLD</sequence>
<feature type="transmembrane region" description="Helical" evidence="8">
    <location>
        <begin position="385"/>
        <end position="402"/>
    </location>
</feature>
<evidence type="ECO:0000256" key="4">
    <source>
        <dbReference type="ARBA" id="ARBA00022679"/>
    </source>
</evidence>
<feature type="transmembrane region" description="Helical" evidence="8">
    <location>
        <begin position="212"/>
        <end position="232"/>
    </location>
</feature>
<keyword evidence="6 8" id="KW-1133">Transmembrane helix</keyword>
<dbReference type="PANTHER" id="PTHR33908:SF3">
    <property type="entry name" value="UNDECAPRENYL PHOSPHATE-ALPHA-4-AMINO-4-DEOXY-L-ARABINOSE ARABINOSYL TRANSFERASE"/>
    <property type="match status" value="1"/>
</dbReference>
<dbReference type="PANTHER" id="PTHR33908">
    <property type="entry name" value="MANNOSYLTRANSFERASE YKCB-RELATED"/>
    <property type="match status" value="1"/>
</dbReference>
<evidence type="ECO:0000313" key="10">
    <source>
        <dbReference type="EMBL" id="SBT05258.1"/>
    </source>
</evidence>
<evidence type="ECO:0000313" key="11">
    <source>
        <dbReference type="Proteomes" id="UP000199600"/>
    </source>
</evidence>
<keyword evidence="2" id="KW-1003">Cell membrane</keyword>
<dbReference type="Pfam" id="PF02366">
    <property type="entry name" value="PMT"/>
    <property type="match status" value="1"/>
</dbReference>
<proteinExistence type="predicted"/>
<dbReference type="GO" id="GO:0005886">
    <property type="term" value="C:plasma membrane"/>
    <property type="evidence" value="ECO:0007669"/>
    <property type="project" value="UniProtKB-SubCell"/>
</dbReference>
<dbReference type="GO" id="GO:0000030">
    <property type="term" value="F:mannosyltransferase activity"/>
    <property type="evidence" value="ECO:0007669"/>
    <property type="project" value="InterPro"/>
</dbReference>
<gene>
    <name evidence="10" type="ORF">PROAA_1480005</name>
</gene>
<dbReference type="Proteomes" id="UP000199600">
    <property type="component" value="Unassembled WGS sequence"/>
</dbReference>
<dbReference type="GO" id="GO:0010041">
    <property type="term" value="P:response to iron(III) ion"/>
    <property type="evidence" value="ECO:0007669"/>
    <property type="project" value="TreeGrafter"/>
</dbReference>
<keyword evidence="5 8" id="KW-0812">Transmembrane</keyword>
<evidence type="ECO:0000256" key="8">
    <source>
        <dbReference type="SAM" id="Phobius"/>
    </source>
</evidence>
<dbReference type="InterPro" id="IPR003342">
    <property type="entry name" value="ArnT-like_N"/>
</dbReference>
<feature type="transmembrane region" description="Helical" evidence="8">
    <location>
        <begin position="354"/>
        <end position="373"/>
    </location>
</feature>
<keyword evidence="3" id="KW-0328">Glycosyltransferase</keyword>
<feature type="transmembrane region" description="Helical" evidence="8">
    <location>
        <begin position="127"/>
        <end position="151"/>
    </location>
</feature>
<keyword evidence="7 8" id="KW-0472">Membrane</keyword>